<protein>
    <submittedName>
        <fullName evidence="2">Uncharacterized protein</fullName>
    </submittedName>
</protein>
<dbReference type="Gene3D" id="3.40.50.150">
    <property type="entry name" value="Vaccinia Virus protein VP39"/>
    <property type="match status" value="1"/>
</dbReference>
<dbReference type="Pfam" id="PF10294">
    <property type="entry name" value="Methyltransf_16"/>
    <property type="match status" value="1"/>
</dbReference>
<dbReference type="CDD" id="cd02440">
    <property type="entry name" value="AdoMet_MTases"/>
    <property type="match status" value="1"/>
</dbReference>
<dbReference type="InterPro" id="IPR019410">
    <property type="entry name" value="Methyltransf_16"/>
</dbReference>
<dbReference type="PANTHER" id="PTHR14614">
    <property type="entry name" value="HEPATOCELLULAR CARCINOMA-ASSOCIATED ANTIGEN"/>
    <property type="match status" value="1"/>
</dbReference>
<dbReference type="RefSeq" id="XP_002543250.1">
    <property type="nucleotide sequence ID" value="XM_002543204.1"/>
</dbReference>
<dbReference type="GeneID" id="8437553"/>
<evidence type="ECO:0000313" key="3">
    <source>
        <dbReference type="Proteomes" id="UP000002058"/>
    </source>
</evidence>
<proteinExistence type="predicted"/>
<dbReference type="eggNOG" id="KOG2793">
    <property type="taxonomic scope" value="Eukaryota"/>
</dbReference>
<dbReference type="GO" id="GO:0005829">
    <property type="term" value="C:cytosol"/>
    <property type="evidence" value="ECO:0007669"/>
    <property type="project" value="TreeGrafter"/>
</dbReference>
<evidence type="ECO:0000313" key="2">
    <source>
        <dbReference type="EMBL" id="EEP77917.1"/>
    </source>
</evidence>
<dbReference type="AlphaFoldDB" id="C4JHT0"/>
<accession>C4JHT0</accession>
<dbReference type="OMA" id="LYENLDW"/>
<dbReference type="PANTHER" id="PTHR14614:SF132">
    <property type="entry name" value="PROTEIN-LYSINE METHYLTRANSFERASE C42C1.13"/>
    <property type="match status" value="1"/>
</dbReference>
<dbReference type="KEGG" id="ure:UREG_02766"/>
<name>C4JHT0_UNCRE</name>
<dbReference type="InParanoid" id="C4JHT0"/>
<feature type="region of interest" description="Disordered" evidence="1">
    <location>
        <begin position="320"/>
        <end position="340"/>
    </location>
</feature>
<dbReference type="EMBL" id="CH476615">
    <property type="protein sequence ID" value="EEP77917.1"/>
    <property type="molecule type" value="Genomic_DNA"/>
</dbReference>
<organism evidence="2 3">
    <name type="scientific">Uncinocarpus reesii (strain UAMH 1704)</name>
    <dbReference type="NCBI Taxonomy" id="336963"/>
    <lineage>
        <taxon>Eukaryota</taxon>
        <taxon>Fungi</taxon>
        <taxon>Dikarya</taxon>
        <taxon>Ascomycota</taxon>
        <taxon>Pezizomycotina</taxon>
        <taxon>Eurotiomycetes</taxon>
        <taxon>Eurotiomycetidae</taxon>
        <taxon>Onygenales</taxon>
        <taxon>Onygenaceae</taxon>
        <taxon>Uncinocarpus</taxon>
    </lineage>
</organism>
<dbReference type="OrthoDB" id="413520at2759"/>
<dbReference type="HOGENOM" id="CLU_036731_1_0_1"/>
<dbReference type="STRING" id="336963.C4JHT0"/>
<keyword evidence="3" id="KW-1185">Reference proteome</keyword>
<dbReference type="GO" id="GO:0008757">
    <property type="term" value="F:S-adenosylmethionine-dependent methyltransferase activity"/>
    <property type="evidence" value="ECO:0007669"/>
    <property type="project" value="UniProtKB-ARBA"/>
</dbReference>
<dbReference type="SUPFAM" id="SSF53335">
    <property type="entry name" value="S-adenosyl-L-methionine-dependent methyltransferases"/>
    <property type="match status" value="1"/>
</dbReference>
<sequence>MPYYVRLLKQPQISKQNGKAAVVTALITITTDLGDSFLAEDVQLDATVHFARPATPLTTTVCWKASNREQKIILGPLRQDLIDCPVQVSVRPASLVDADCLEGACIPKIISAWSPWFDSSSGKPVEKLVLRRFKTRRGPELQIWEETGNSIARHIWDAALAAIVEFQDSLTHGSGNLLRHDDSSPFNVVELGSGCGIVGIALAQMMPNCSVLLTDLEEVREIVQRNISTAQPAKNSQIEFHTLDWDEDLPEGIRARRHDLIFLSDCTYNCDALPALVETIRKLLDISPDAQVLVAWKKRCESEMVFFDLMQSAGLAVRGRPSHRLQQSSSPESDDEETPRVQILRFGSLVHTGAPS</sequence>
<evidence type="ECO:0000256" key="1">
    <source>
        <dbReference type="SAM" id="MobiDB-lite"/>
    </source>
</evidence>
<dbReference type="InterPro" id="IPR029063">
    <property type="entry name" value="SAM-dependent_MTases_sf"/>
</dbReference>
<dbReference type="VEuPathDB" id="FungiDB:UREG_02766"/>
<dbReference type="Proteomes" id="UP000002058">
    <property type="component" value="Unassembled WGS sequence"/>
</dbReference>
<reference evidence="3" key="1">
    <citation type="journal article" date="2009" name="Genome Res.">
        <title>Comparative genomic analyses of the human fungal pathogens Coccidioides and their relatives.</title>
        <authorList>
            <person name="Sharpton T.J."/>
            <person name="Stajich J.E."/>
            <person name="Rounsley S.D."/>
            <person name="Gardner M.J."/>
            <person name="Wortman J.R."/>
            <person name="Jordar V.S."/>
            <person name="Maiti R."/>
            <person name="Kodira C.D."/>
            <person name="Neafsey D.E."/>
            <person name="Zeng Q."/>
            <person name="Hung C.-Y."/>
            <person name="McMahan C."/>
            <person name="Muszewska A."/>
            <person name="Grynberg M."/>
            <person name="Mandel M.A."/>
            <person name="Kellner E.M."/>
            <person name="Barker B.M."/>
            <person name="Galgiani J.N."/>
            <person name="Orbach M.J."/>
            <person name="Kirkland T.N."/>
            <person name="Cole G.T."/>
            <person name="Henn M.R."/>
            <person name="Birren B.W."/>
            <person name="Taylor J.W."/>
        </authorList>
    </citation>
    <scope>NUCLEOTIDE SEQUENCE [LARGE SCALE GENOMIC DNA]</scope>
    <source>
        <strain evidence="3">UAMH 1704</strain>
    </source>
</reference>
<gene>
    <name evidence="2" type="ORF">UREG_02766</name>
</gene>